<accession>A0A1H8ZA29</accession>
<feature type="transmembrane region" description="Helical" evidence="1">
    <location>
        <begin position="12"/>
        <end position="39"/>
    </location>
</feature>
<dbReference type="AlphaFoldDB" id="A0A1H8ZA29"/>
<protein>
    <submittedName>
        <fullName evidence="2">Amino acid transporter, AAT family</fullName>
    </submittedName>
</protein>
<feature type="transmembrane region" description="Helical" evidence="1">
    <location>
        <begin position="235"/>
        <end position="254"/>
    </location>
</feature>
<dbReference type="STRING" id="89093.SAMN04488558_101193"/>
<keyword evidence="1" id="KW-1133">Transmembrane helix</keyword>
<feature type="transmembrane region" description="Helical" evidence="1">
    <location>
        <begin position="105"/>
        <end position="127"/>
    </location>
</feature>
<dbReference type="RefSeq" id="WP_092569852.1">
    <property type="nucleotide sequence ID" value="NZ_CALUDV010000034.1"/>
</dbReference>
<organism evidence="2 3">
    <name type="scientific">Ignavigranum ruoffiae</name>
    <dbReference type="NCBI Taxonomy" id="89093"/>
    <lineage>
        <taxon>Bacteria</taxon>
        <taxon>Bacillati</taxon>
        <taxon>Bacillota</taxon>
        <taxon>Bacilli</taxon>
        <taxon>Lactobacillales</taxon>
        <taxon>Aerococcaceae</taxon>
        <taxon>Ignavigranum</taxon>
    </lineage>
</organism>
<keyword evidence="1" id="KW-0472">Membrane</keyword>
<feature type="transmembrane region" description="Helical" evidence="1">
    <location>
        <begin position="59"/>
        <end position="84"/>
    </location>
</feature>
<feature type="transmembrane region" description="Helical" evidence="1">
    <location>
        <begin position="306"/>
        <end position="324"/>
    </location>
</feature>
<feature type="transmembrane region" description="Helical" evidence="1">
    <location>
        <begin position="345"/>
        <end position="363"/>
    </location>
</feature>
<evidence type="ECO:0000313" key="2">
    <source>
        <dbReference type="EMBL" id="SEP61256.1"/>
    </source>
</evidence>
<dbReference type="OrthoDB" id="1790880at2"/>
<feature type="transmembrane region" description="Helical" evidence="1">
    <location>
        <begin position="266"/>
        <end position="286"/>
    </location>
</feature>
<proteinExistence type="predicted"/>
<feature type="transmembrane region" description="Helical" evidence="1">
    <location>
        <begin position="147"/>
        <end position="167"/>
    </location>
</feature>
<dbReference type="Proteomes" id="UP000198833">
    <property type="component" value="Unassembled WGS sequence"/>
</dbReference>
<dbReference type="EMBL" id="FOEN01000001">
    <property type="protein sequence ID" value="SEP61256.1"/>
    <property type="molecule type" value="Genomic_DNA"/>
</dbReference>
<feature type="transmembrane region" description="Helical" evidence="1">
    <location>
        <begin position="188"/>
        <end position="209"/>
    </location>
</feature>
<name>A0A1H8ZA29_9LACT</name>
<evidence type="ECO:0000313" key="3">
    <source>
        <dbReference type="Proteomes" id="UP000198833"/>
    </source>
</evidence>
<feature type="transmembrane region" description="Helical" evidence="1">
    <location>
        <begin position="375"/>
        <end position="395"/>
    </location>
</feature>
<evidence type="ECO:0000256" key="1">
    <source>
        <dbReference type="SAM" id="Phobius"/>
    </source>
</evidence>
<sequence length="411" mass="46399">MTEFINKKRFDNTLVNGLVAFISVFITANVFWIVFSQLFKFIFTLISGSALNRLSPELASAWMTVAVEGAFFWLVITPWIWMALNLGNPGKYDHGIKQPGVGLRYLLRSMLWGLIAFFVFTIFLGFWWEPFSLTYLFRPENDQAASIAIKSFTALNFFALAAILAQIPSVSLFGKWPAQLFTDDPKTIGFINFSLSLGIAILVWLGIMIPGFMEPIEYMGQAITRNPWGGWHGELAWFQLFILFFLIPAEGFALYPQRWITRKQPWSGLVGLVIAMLAAFVLHPVLKTILAPIASAANLPDNDLMVASFALSIINVMLTWHQLFEDYPHIDQVGGHEGRRILRQFIIVIVLGSIFGLIWPFIWQLLPLAGNDLGLGHPVLGLIAGHFVYMMPMLYTGTGFDRWPVNQNVDQ</sequence>
<keyword evidence="1" id="KW-0812">Transmembrane</keyword>
<gene>
    <name evidence="2" type="ORF">SAMN04488558_101193</name>
</gene>
<reference evidence="2 3" key="1">
    <citation type="submission" date="2016-10" db="EMBL/GenBank/DDBJ databases">
        <authorList>
            <person name="de Groot N.N."/>
        </authorList>
    </citation>
    <scope>NUCLEOTIDE SEQUENCE [LARGE SCALE GENOMIC DNA]</scope>
    <source>
        <strain evidence="2 3">DSM 15695</strain>
    </source>
</reference>
<keyword evidence="3" id="KW-1185">Reference proteome</keyword>